<dbReference type="EMBL" id="BARW01015323">
    <property type="protein sequence ID" value="GAI93438.1"/>
    <property type="molecule type" value="Genomic_DNA"/>
</dbReference>
<organism evidence="1">
    <name type="scientific">marine sediment metagenome</name>
    <dbReference type="NCBI Taxonomy" id="412755"/>
    <lineage>
        <taxon>unclassified sequences</taxon>
        <taxon>metagenomes</taxon>
        <taxon>ecological metagenomes</taxon>
    </lineage>
</organism>
<reference evidence="1" key="1">
    <citation type="journal article" date="2014" name="Front. Microbiol.">
        <title>High frequency of phylogenetically diverse reductive dehalogenase-homologous genes in deep subseafloor sedimentary metagenomes.</title>
        <authorList>
            <person name="Kawai M."/>
            <person name="Futagami T."/>
            <person name="Toyoda A."/>
            <person name="Takaki Y."/>
            <person name="Nishi S."/>
            <person name="Hori S."/>
            <person name="Arai W."/>
            <person name="Tsubouchi T."/>
            <person name="Morono Y."/>
            <person name="Uchiyama I."/>
            <person name="Ito T."/>
            <person name="Fujiyama A."/>
            <person name="Inagaki F."/>
            <person name="Takami H."/>
        </authorList>
    </citation>
    <scope>NUCLEOTIDE SEQUENCE</scope>
    <source>
        <strain evidence="1">Expedition CK06-06</strain>
    </source>
</reference>
<sequence length="32" mass="3606">NYGVVLKYYCFCKSRGVLFGGKGDRNDTPKGY</sequence>
<feature type="non-terminal residue" evidence="1">
    <location>
        <position position="1"/>
    </location>
</feature>
<dbReference type="AlphaFoldDB" id="X1SKF4"/>
<protein>
    <submittedName>
        <fullName evidence="1">Uncharacterized protein</fullName>
    </submittedName>
</protein>
<accession>X1SKF4</accession>
<comment type="caution">
    <text evidence="1">The sequence shown here is derived from an EMBL/GenBank/DDBJ whole genome shotgun (WGS) entry which is preliminary data.</text>
</comment>
<proteinExistence type="predicted"/>
<name>X1SKF4_9ZZZZ</name>
<evidence type="ECO:0000313" key="1">
    <source>
        <dbReference type="EMBL" id="GAI93438.1"/>
    </source>
</evidence>
<gene>
    <name evidence="1" type="ORF">S12H4_26926</name>
</gene>